<dbReference type="EMBL" id="CM003374">
    <property type="protein sequence ID" value="KOM42168.1"/>
    <property type="molecule type" value="Genomic_DNA"/>
</dbReference>
<dbReference type="Proteomes" id="UP000053144">
    <property type="component" value="Chromosome 4"/>
</dbReference>
<organism evidence="1 2">
    <name type="scientific">Phaseolus angularis</name>
    <name type="common">Azuki bean</name>
    <name type="synonym">Vigna angularis</name>
    <dbReference type="NCBI Taxonomy" id="3914"/>
    <lineage>
        <taxon>Eukaryota</taxon>
        <taxon>Viridiplantae</taxon>
        <taxon>Streptophyta</taxon>
        <taxon>Embryophyta</taxon>
        <taxon>Tracheophyta</taxon>
        <taxon>Spermatophyta</taxon>
        <taxon>Magnoliopsida</taxon>
        <taxon>eudicotyledons</taxon>
        <taxon>Gunneridae</taxon>
        <taxon>Pentapetalae</taxon>
        <taxon>rosids</taxon>
        <taxon>fabids</taxon>
        <taxon>Fabales</taxon>
        <taxon>Fabaceae</taxon>
        <taxon>Papilionoideae</taxon>
        <taxon>50 kb inversion clade</taxon>
        <taxon>NPAAA clade</taxon>
        <taxon>indigoferoid/millettioid clade</taxon>
        <taxon>Phaseoleae</taxon>
        <taxon>Vigna</taxon>
    </lineage>
</organism>
<accession>A0A0L9UHC9</accession>
<proteinExistence type="predicted"/>
<dbReference type="Gramene" id="KOM42168">
    <property type="protein sequence ID" value="KOM42168"/>
    <property type="gene ID" value="LR48_Vigan04g236600"/>
</dbReference>
<reference evidence="2" key="1">
    <citation type="journal article" date="2015" name="Proc. Natl. Acad. Sci. U.S.A.">
        <title>Genome sequencing of adzuki bean (Vigna angularis) provides insight into high starch and low fat accumulation and domestication.</title>
        <authorList>
            <person name="Yang K."/>
            <person name="Tian Z."/>
            <person name="Chen C."/>
            <person name="Luo L."/>
            <person name="Zhao B."/>
            <person name="Wang Z."/>
            <person name="Yu L."/>
            <person name="Li Y."/>
            <person name="Sun Y."/>
            <person name="Li W."/>
            <person name="Chen Y."/>
            <person name="Li Y."/>
            <person name="Zhang Y."/>
            <person name="Ai D."/>
            <person name="Zhao J."/>
            <person name="Shang C."/>
            <person name="Ma Y."/>
            <person name="Wu B."/>
            <person name="Wang M."/>
            <person name="Gao L."/>
            <person name="Sun D."/>
            <person name="Zhang P."/>
            <person name="Guo F."/>
            <person name="Wang W."/>
            <person name="Li Y."/>
            <person name="Wang J."/>
            <person name="Varshney R.K."/>
            <person name="Wang J."/>
            <person name="Ling H.Q."/>
            <person name="Wan P."/>
        </authorList>
    </citation>
    <scope>NUCLEOTIDE SEQUENCE</scope>
    <source>
        <strain evidence="2">cv. Jingnong 6</strain>
    </source>
</reference>
<protein>
    <submittedName>
        <fullName evidence="1">Uncharacterized protein</fullName>
    </submittedName>
</protein>
<sequence>MTGPESSLTLTVRPFLLTFGLQRSVMQGLTTLNRSAIRYLKRSPGAFVTSLITDGVRHFAHHRRSPRAFVTSIIIDVRPGAFVTSLIINVRPFGFEDARQFTATSAITFGHSTPTTFVLLGQIARPLDLTDVRLRAFVASPNIDAKQSAVRLILRIRSAQHSLSLTFGQPASTVRLSVAYSVHHSSSSVAYVRPRTTRHSMSTSVRTSLDHPFQRAFKNRSSIHVKERPNVARRSISTSVTKPLVNSHQRAFKNERSDTARQSMFSSVQEVARSASNLFDLLVSTT</sequence>
<dbReference type="AlphaFoldDB" id="A0A0L9UHC9"/>
<gene>
    <name evidence="1" type="ORF">LR48_Vigan04g236600</name>
</gene>
<evidence type="ECO:0000313" key="2">
    <source>
        <dbReference type="Proteomes" id="UP000053144"/>
    </source>
</evidence>
<evidence type="ECO:0000313" key="1">
    <source>
        <dbReference type="EMBL" id="KOM42168.1"/>
    </source>
</evidence>
<name>A0A0L9UHC9_PHAAN</name>